<evidence type="ECO:0000256" key="5">
    <source>
        <dbReference type="ARBA" id="ARBA00022989"/>
    </source>
</evidence>
<keyword evidence="3" id="KW-1003">Cell membrane</keyword>
<evidence type="ECO:0000259" key="7">
    <source>
        <dbReference type="Pfam" id="PF04239"/>
    </source>
</evidence>
<organism evidence="8 9">
    <name type="scientific">Lactobacillus amylolyticus DSM 11664</name>
    <dbReference type="NCBI Taxonomy" id="585524"/>
    <lineage>
        <taxon>Bacteria</taxon>
        <taxon>Bacillati</taxon>
        <taxon>Bacillota</taxon>
        <taxon>Bacilli</taxon>
        <taxon>Lactobacillales</taxon>
        <taxon>Lactobacillaceae</taxon>
        <taxon>Lactobacillus</taxon>
    </lineage>
</organism>
<evidence type="ECO:0000256" key="2">
    <source>
        <dbReference type="ARBA" id="ARBA00006448"/>
    </source>
</evidence>
<evidence type="ECO:0000256" key="1">
    <source>
        <dbReference type="ARBA" id="ARBA00004651"/>
    </source>
</evidence>
<evidence type="ECO:0000313" key="8">
    <source>
        <dbReference type="EMBL" id="EFG55488.1"/>
    </source>
</evidence>
<proteinExistence type="inferred from homology"/>
<dbReference type="Pfam" id="PF04239">
    <property type="entry name" value="DUF421"/>
    <property type="match status" value="1"/>
</dbReference>
<name>D4YTM2_9LACO</name>
<accession>D4YTM2</accession>
<keyword evidence="4" id="KW-0812">Transmembrane</keyword>
<comment type="caution">
    <text evidence="8">The sequence shown here is derived from an EMBL/GenBank/DDBJ whole genome shotgun (WGS) entry which is preliminary data.</text>
</comment>
<evidence type="ECO:0000256" key="6">
    <source>
        <dbReference type="ARBA" id="ARBA00023136"/>
    </source>
</evidence>
<dbReference type="InterPro" id="IPR023090">
    <property type="entry name" value="UPF0702_alpha/beta_dom_sf"/>
</dbReference>
<keyword evidence="9" id="KW-1185">Reference proteome</keyword>
<dbReference type="AlphaFoldDB" id="D4YTM2"/>
<protein>
    <recommendedName>
        <fullName evidence="7">YetF C-terminal domain-containing protein</fullName>
    </recommendedName>
</protein>
<reference evidence="8 9" key="1">
    <citation type="submission" date="2010-04" db="EMBL/GenBank/DDBJ databases">
        <authorList>
            <person name="Muzny D."/>
            <person name="Qin X."/>
            <person name="Deng J."/>
            <person name="Jiang H."/>
            <person name="Liu Y."/>
            <person name="Qu J."/>
            <person name="Song X.-Z."/>
            <person name="Zhang L."/>
            <person name="Thornton R."/>
            <person name="Coyle M."/>
            <person name="Francisco L."/>
            <person name="Jackson L."/>
            <person name="Javaid M."/>
            <person name="Korchina V."/>
            <person name="Kovar C."/>
            <person name="Mata R."/>
            <person name="Mathew T."/>
            <person name="Ngo R."/>
            <person name="Nguyen L."/>
            <person name="Nguyen N."/>
            <person name="Okwuonu G."/>
            <person name="Ongeri F."/>
            <person name="Pham C."/>
            <person name="Simmons D."/>
            <person name="Wilczek-Boney K."/>
            <person name="Hale W."/>
            <person name="Jakkamsetti A."/>
            <person name="Pham P."/>
            <person name="Ruth R."/>
            <person name="San Lucas F."/>
            <person name="Warren J."/>
            <person name="Zhang J."/>
            <person name="Zhao Z."/>
            <person name="Zhou C."/>
            <person name="Zhu D."/>
            <person name="Lee S."/>
            <person name="Bess C."/>
            <person name="Blankenburg K."/>
            <person name="Forbes L."/>
            <person name="Fu Q."/>
            <person name="Gubbala S."/>
            <person name="Hirani K."/>
            <person name="Jayaseelan J.C."/>
            <person name="Lara F."/>
            <person name="Munidasa M."/>
            <person name="Palculict T."/>
            <person name="Patil S."/>
            <person name="Pu L.-L."/>
            <person name="Saada N."/>
            <person name="Tang L."/>
            <person name="Weissenberger G."/>
            <person name="Zhu Y."/>
            <person name="Hemphill L."/>
            <person name="Shang Y."/>
            <person name="Youmans B."/>
            <person name="Ayvaz T."/>
            <person name="Ross M."/>
            <person name="Santibanez J."/>
            <person name="Aqrawi P."/>
            <person name="Gross S."/>
            <person name="Joshi V."/>
            <person name="Fowler G."/>
            <person name="Nazareth L."/>
            <person name="Reid J."/>
            <person name="Worley K."/>
            <person name="Petrosino J."/>
            <person name="Highlander S."/>
            <person name="Gibbs R."/>
        </authorList>
    </citation>
    <scope>NUCLEOTIDE SEQUENCE [LARGE SCALE GENOMIC DNA]</scope>
    <source>
        <strain evidence="8 9">DSM 11664</strain>
    </source>
</reference>
<dbReference type="RefSeq" id="WP_006352035.1">
    <property type="nucleotide sequence ID" value="NZ_ADNY01000031.1"/>
</dbReference>
<dbReference type="PANTHER" id="PTHR34582:SF6">
    <property type="entry name" value="UPF0702 TRANSMEMBRANE PROTEIN YCAP"/>
    <property type="match status" value="1"/>
</dbReference>
<dbReference type="GO" id="GO:0005886">
    <property type="term" value="C:plasma membrane"/>
    <property type="evidence" value="ECO:0007669"/>
    <property type="project" value="UniProtKB-SubCell"/>
</dbReference>
<evidence type="ECO:0000256" key="3">
    <source>
        <dbReference type="ARBA" id="ARBA00022475"/>
    </source>
</evidence>
<comment type="subcellular location">
    <subcellularLocation>
        <location evidence="1">Cell membrane</location>
        <topology evidence="1">Multi-pass membrane protein</topology>
    </subcellularLocation>
</comment>
<comment type="similarity">
    <text evidence="2">Belongs to the UPF0702 family.</text>
</comment>
<keyword evidence="5" id="KW-1133">Transmembrane helix</keyword>
<dbReference type="EMBL" id="ADNY01000031">
    <property type="protein sequence ID" value="EFG55488.1"/>
    <property type="molecule type" value="Genomic_DNA"/>
</dbReference>
<dbReference type="PANTHER" id="PTHR34582">
    <property type="entry name" value="UPF0702 TRANSMEMBRANE PROTEIN YCAP"/>
    <property type="match status" value="1"/>
</dbReference>
<dbReference type="STRING" id="83683.B1745_06060"/>
<feature type="domain" description="YetF C-terminal" evidence="7">
    <location>
        <begin position="8"/>
        <end position="61"/>
    </location>
</feature>
<dbReference type="InterPro" id="IPR007353">
    <property type="entry name" value="DUF421"/>
</dbReference>
<keyword evidence="6" id="KW-0472">Membrane</keyword>
<gene>
    <name evidence="8" type="ORF">HMPREF0493_0883</name>
</gene>
<evidence type="ECO:0000313" key="9">
    <source>
        <dbReference type="Proteomes" id="UP000004069"/>
    </source>
</evidence>
<sequence length="79" mass="9141">MKNTFKSILKNRKQRRSFPLISDGQINQDVLELIHKDESWLTQEVKQAGYNNVSDIFLGEYISGQLRLTGYSNHQKGSK</sequence>
<dbReference type="eggNOG" id="COG2323">
    <property type="taxonomic scope" value="Bacteria"/>
</dbReference>
<evidence type="ECO:0000256" key="4">
    <source>
        <dbReference type="ARBA" id="ARBA00022692"/>
    </source>
</evidence>
<dbReference type="Proteomes" id="UP000004069">
    <property type="component" value="Unassembled WGS sequence"/>
</dbReference>
<dbReference type="Gene3D" id="3.30.240.20">
    <property type="entry name" value="bsu07140 like domains"/>
    <property type="match status" value="1"/>
</dbReference>